<dbReference type="Pfam" id="PF03443">
    <property type="entry name" value="AA9"/>
    <property type="match status" value="1"/>
</dbReference>
<dbReference type="PROSITE" id="PS51164">
    <property type="entry name" value="CBM1_2"/>
    <property type="match status" value="1"/>
</dbReference>
<evidence type="ECO:0000256" key="8">
    <source>
        <dbReference type="SAM" id="MobiDB-lite"/>
    </source>
</evidence>
<keyword evidence="5" id="KW-0503">Monooxygenase</keyword>
<keyword evidence="7" id="KW-0964">Secreted</keyword>
<evidence type="ECO:0000256" key="2">
    <source>
        <dbReference type="ARBA" id="ARBA00022729"/>
    </source>
</evidence>
<keyword evidence="2" id="KW-0732">Signal</keyword>
<evidence type="ECO:0000256" key="4">
    <source>
        <dbReference type="ARBA" id="ARBA00023008"/>
    </source>
</evidence>
<dbReference type="GO" id="GO:0004497">
    <property type="term" value="F:monooxygenase activity"/>
    <property type="evidence" value="ECO:0007669"/>
    <property type="project" value="UniProtKB-KW"/>
</dbReference>
<dbReference type="Proteomes" id="UP001063166">
    <property type="component" value="Unassembled WGS sequence"/>
</dbReference>
<protein>
    <recommendedName>
        <fullName evidence="7">AA9 family lytic polysaccharide monooxygenase</fullName>
        <ecNumber evidence="7">1.14.99.56</ecNumber>
    </recommendedName>
    <alternativeName>
        <fullName evidence="7">Endo-beta-1,4-glucanase</fullName>
    </alternativeName>
    <alternativeName>
        <fullName evidence="7">Glycosyl hydrolase 61 family protein</fullName>
    </alternativeName>
</protein>
<dbReference type="CDD" id="cd21175">
    <property type="entry name" value="LPMO_AA9"/>
    <property type="match status" value="1"/>
</dbReference>
<dbReference type="InterPro" id="IPR005103">
    <property type="entry name" value="AA9_LPMO"/>
</dbReference>
<keyword evidence="7" id="KW-0119">Carbohydrate metabolism</keyword>
<evidence type="ECO:0000256" key="5">
    <source>
        <dbReference type="ARBA" id="ARBA00023033"/>
    </source>
</evidence>
<dbReference type="AlphaFoldDB" id="A0A9P3PK24"/>
<dbReference type="EMBL" id="BRPK01000003">
    <property type="protein sequence ID" value="GLB36904.1"/>
    <property type="molecule type" value="Genomic_DNA"/>
</dbReference>
<evidence type="ECO:0000256" key="1">
    <source>
        <dbReference type="ARBA" id="ARBA00022723"/>
    </source>
</evidence>
<dbReference type="EC" id="1.14.99.56" evidence="7"/>
<proteinExistence type="predicted"/>
<keyword evidence="7" id="KW-0624">Polysaccharide degradation</keyword>
<dbReference type="PANTHER" id="PTHR33353:SF19">
    <property type="entry name" value="GLYCOSYLHYDROLASE FAMILY 61-8 PROTEIN"/>
    <property type="match status" value="1"/>
</dbReference>
<comment type="subcellular location">
    <subcellularLocation>
        <location evidence="7">Secreted</location>
    </subcellularLocation>
</comment>
<comment type="domain">
    <text evidence="7">Has a modular structure: an endo-beta-1,4-glucanase catalytic module at the N-terminus, a linker rich in serines and threonines, and a C-terminal carbohydrate-binding module (CBM).</text>
</comment>
<evidence type="ECO:0000313" key="10">
    <source>
        <dbReference type="EMBL" id="GLB36904.1"/>
    </source>
</evidence>
<organism evidence="10 11">
    <name type="scientific">Lyophyllum shimeji</name>
    <name type="common">Hon-shimeji</name>
    <name type="synonym">Tricholoma shimeji</name>
    <dbReference type="NCBI Taxonomy" id="47721"/>
    <lineage>
        <taxon>Eukaryota</taxon>
        <taxon>Fungi</taxon>
        <taxon>Dikarya</taxon>
        <taxon>Basidiomycota</taxon>
        <taxon>Agaricomycotina</taxon>
        <taxon>Agaricomycetes</taxon>
        <taxon>Agaricomycetidae</taxon>
        <taxon>Agaricales</taxon>
        <taxon>Tricholomatineae</taxon>
        <taxon>Lyophyllaceae</taxon>
        <taxon>Lyophyllum</taxon>
    </lineage>
</organism>
<dbReference type="GO" id="GO:0008810">
    <property type="term" value="F:cellulase activity"/>
    <property type="evidence" value="ECO:0007669"/>
    <property type="project" value="UniProtKB-UniRule"/>
</dbReference>
<dbReference type="Gene3D" id="2.70.50.70">
    <property type="match status" value="1"/>
</dbReference>
<dbReference type="OrthoDB" id="4849160at2759"/>
<keyword evidence="6 7" id="KW-1015">Disulfide bond</keyword>
<dbReference type="Pfam" id="PF00734">
    <property type="entry name" value="CBM_1"/>
    <property type="match status" value="1"/>
</dbReference>
<dbReference type="GO" id="GO:0030245">
    <property type="term" value="P:cellulose catabolic process"/>
    <property type="evidence" value="ECO:0007669"/>
    <property type="project" value="UniProtKB-UniRule"/>
</dbReference>
<keyword evidence="7" id="KW-0136">Cellulose degradation</keyword>
<keyword evidence="11" id="KW-1185">Reference proteome</keyword>
<keyword evidence="10" id="KW-0378">Hydrolase</keyword>
<comment type="caution">
    <text evidence="10">The sequence shown here is derived from an EMBL/GenBank/DDBJ whole genome shotgun (WGS) entry which is preliminary data.</text>
</comment>
<feature type="domain" description="CBM1" evidence="9">
    <location>
        <begin position="309"/>
        <end position="345"/>
    </location>
</feature>
<keyword evidence="4" id="KW-0186">Copper</keyword>
<evidence type="ECO:0000259" key="9">
    <source>
        <dbReference type="PROSITE" id="PS51164"/>
    </source>
</evidence>
<dbReference type="SUPFAM" id="SSF57180">
    <property type="entry name" value="Cellulose-binding domain"/>
    <property type="match status" value="1"/>
</dbReference>
<dbReference type="GO" id="GO:0005576">
    <property type="term" value="C:extracellular region"/>
    <property type="evidence" value="ECO:0007669"/>
    <property type="project" value="UniProtKB-SubCell"/>
</dbReference>
<evidence type="ECO:0000256" key="6">
    <source>
        <dbReference type="ARBA" id="ARBA00023157"/>
    </source>
</evidence>
<comment type="function">
    <text evidence="7">Lytic polysaccharide monooxygenase (LMPO) that depolymerizes crystalline and amorphous polysaccharides via the oxidation of scissile alpha- or beta-(1-4)-glycosidic bonds, yielding C1 and/or C4 oxidation products. Catalysis by LPMOs requires the reduction of the active-site copper from Cu(II) to Cu(I) by a reducing agent and H(2)O(2) or O(2) as a cosubstrate.</text>
</comment>
<reference evidence="10" key="1">
    <citation type="submission" date="2022-07" db="EMBL/GenBank/DDBJ databases">
        <title>The genome of Lyophyllum shimeji provides insight into the initial evolution of ectomycorrhizal fungal genome.</title>
        <authorList>
            <person name="Kobayashi Y."/>
            <person name="Shibata T."/>
            <person name="Hirakawa H."/>
            <person name="Shigenobu S."/>
            <person name="Nishiyama T."/>
            <person name="Yamada A."/>
            <person name="Hasebe M."/>
            <person name="Kawaguchi M."/>
        </authorList>
    </citation>
    <scope>NUCLEOTIDE SEQUENCE</scope>
    <source>
        <strain evidence="10">AT787</strain>
    </source>
</reference>
<name>A0A9P3PK24_LYOSH</name>
<dbReference type="InterPro" id="IPR049892">
    <property type="entry name" value="AA9"/>
</dbReference>
<gene>
    <name evidence="10" type="ORF">LshimejAT787_0311910</name>
</gene>
<dbReference type="SMART" id="SM00236">
    <property type="entry name" value="fCBD"/>
    <property type="match status" value="1"/>
</dbReference>
<feature type="compositionally biased region" description="Low complexity" evidence="8">
    <location>
        <begin position="280"/>
        <end position="307"/>
    </location>
</feature>
<evidence type="ECO:0000313" key="11">
    <source>
        <dbReference type="Proteomes" id="UP001063166"/>
    </source>
</evidence>
<keyword evidence="3" id="KW-0560">Oxidoreductase</keyword>
<keyword evidence="1" id="KW-0479">Metal-binding</keyword>
<feature type="region of interest" description="Disordered" evidence="8">
    <location>
        <begin position="274"/>
        <end position="307"/>
    </location>
</feature>
<dbReference type="InterPro" id="IPR035971">
    <property type="entry name" value="CBD_sf"/>
</dbReference>
<dbReference type="GO" id="GO:0046872">
    <property type="term" value="F:metal ion binding"/>
    <property type="evidence" value="ECO:0007669"/>
    <property type="project" value="UniProtKB-KW"/>
</dbReference>
<evidence type="ECO:0000256" key="3">
    <source>
        <dbReference type="ARBA" id="ARBA00023002"/>
    </source>
</evidence>
<dbReference type="PANTHER" id="PTHR33353">
    <property type="entry name" value="PUTATIVE (AFU_ORTHOLOGUE AFUA_1G12560)-RELATED"/>
    <property type="match status" value="1"/>
</dbReference>
<evidence type="ECO:0000256" key="7">
    <source>
        <dbReference type="RuleBase" id="RU368122"/>
    </source>
</evidence>
<dbReference type="InterPro" id="IPR000254">
    <property type="entry name" value="CBD"/>
</dbReference>
<dbReference type="GO" id="GO:0030248">
    <property type="term" value="F:cellulose binding"/>
    <property type="evidence" value="ECO:0007669"/>
    <property type="project" value="UniProtKB-UniRule"/>
</dbReference>
<comment type="catalytic activity">
    <reaction evidence="7">
        <text>[(1-&gt;4)-beta-D-glucosyl]n+m + reduced acceptor + O2 = 4-dehydro-beta-D-glucosyl-[(1-&gt;4)-beta-D-glucosyl]n-1 + [(1-&gt;4)-beta-D-glucosyl]m + acceptor + H2O.</text>
        <dbReference type="EC" id="1.14.99.56"/>
    </reaction>
</comment>
<accession>A0A9P3PK24</accession>
<sequence length="424" mass="45168">MAYCCCRARRYAMVSTRRSRGYFGSCPGNCSSTHSPLTMFSQLAVVLGLSIPSVLAHGGVLTYSNAGNWYNGWQPYNSPVGQTSIQRPWSTYNPITSATDPTVACNDDGTSGALQLTATVAAGSAITAYWNQVWPHNVGPMLTYLAQCPGNTCTGVNANSLKWFKIDQAGLLSGTVYSGTWGSGKMIAQNSSWTTTIPSTVPSGNYLIRFETIALHSLPAQFYPECAQINITGGGSRAPTSAELVSFPGAYSNSDPGLTIDVYSNAAQTQTTYPIPGPPLYGSSSSGTTTQPGTTTGTTTAPTSSPTAGTVAHYGQCGGIGYTGPTGCVAPYTCTVVNDYYYHCQIPYIRISPLFYIAPVWKSSDSGTLKEGDSTALHMPSSQPITFPFEFDFDSLVIPTRTIIIVAQPWVDAFHHLTLWAARK</sequence>